<accession>A0A3N7G1Y5</accession>
<dbReference type="AlphaFoldDB" id="A0A3N7G1Y5"/>
<dbReference type="Proteomes" id="UP000006729">
    <property type="component" value="Chromosome 16"/>
</dbReference>
<reference evidence="1 2" key="1">
    <citation type="journal article" date="2006" name="Science">
        <title>The genome of black cottonwood, Populus trichocarpa (Torr. &amp; Gray).</title>
        <authorList>
            <person name="Tuskan G.A."/>
            <person name="Difazio S."/>
            <person name="Jansson S."/>
            <person name="Bohlmann J."/>
            <person name="Grigoriev I."/>
            <person name="Hellsten U."/>
            <person name="Putnam N."/>
            <person name="Ralph S."/>
            <person name="Rombauts S."/>
            <person name="Salamov A."/>
            <person name="Schein J."/>
            <person name="Sterck L."/>
            <person name="Aerts A."/>
            <person name="Bhalerao R.R."/>
            <person name="Bhalerao R.P."/>
            <person name="Blaudez D."/>
            <person name="Boerjan W."/>
            <person name="Brun A."/>
            <person name="Brunner A."/>
            <person name="Busov V."/>
            <person name="Campbell M."/>
            <person name="Carlson J."/>
            <person name="Chalot M."/>
            <person name="Chapman J."/>
            <person name="Chen G.L."/>
            <person name="Cooper D."/>
            <person name="Coutinho P.M."/>
            <person name="Couturier J."/>
            <person name="Covert S."/>
            <person name="Cronk Q."/>
            <person name="Cunningham R."/>
            <person name="Davis J."/>
            <person name="Degroeve S."/>
            <person name="Dejardin A."/>
            <person name="Depamphilis C."/>
            <person name="Detter J."/>
            <person name="Dirks B."/>
            <person name="Dubchak I."/>
            <person name="Duplessis S."/>
            <person name="Ehlting J."/>
            <person name="Ellis B."/>
            <person name="Gendler K."/>
            <person name="Goodstein D."/>
            <person name="Gribskov M."/>
            <person name="Grimwood J."/>
            <person name="Groover A."/>
            <person name="Gunter L."/>
            <person name="Hamberger B."/>
            <person name="Heinze B."/>
            <person name="Helariutta Y."/>
            <person name="Henrissat B."/>
            <person name="Holligan D."/>
            <person name="Holt R."/>
            <person name="Huang W."/>
            <person name="Islam-Faridi N."/>
            <person name="Jones S."/>
            <person name="Jones-Rhoades M."/>
            <person name="Jorgensen R."/>
            <person name="Joshi C."/>
            <person name="Kangasjarvi J."/>
            <person name="Karlsson J."/>
            <person name="Kelleher C."/>
            <person name="Kirkpatrick R."/>
            <person name="Kirst M."/>
            <person name="Kohler A."/>
            <person name="Kalluri U."/>
            <person name="Larimer F."/>
            <person name="Leebens-Mack J."/>
            <person name="Leple J.C."/>
            <person name="Locascio P."/>
            <person name="Lou Y."/>
            <person name="Lucas S."/>
            <person name="Martin F."/>
            <person name="Montanini B."/>
            <person name="Napoli C."/>
            <person name="Nelson D.R."/>
            <person name="Nelson C."/>
            <person name="Nieminen K."/>
            <person name="Nilsson O."/>
            <person name="Pereda V."/>
            <person name="Peter G."/>
            <person name="Philippe R."/>
            <person name="Pilate G."/>
            <person name="Poliakov A."/>
            <person name="Razumovskaya J."/>
            <person name="Richardson P."/>
            <person name="Rinaldi C."/>
            <person name="Ritland K."/>
            <person name="Rouze P."/>
            <person name="Ryaboy D."/>
            <person name="Schmutz J."/>
            <person name="Schrader J."/>
            <person name="Segerman B."/>
            <person name="Shin H."/>
            <person name="Siddiqui A."/>
            <person name="Sterky F."/>
            <person name="Terry A."/>
            <person name="Tsai C.J."/>
            <person name="Uberbacher E."/>
            <person name="Unneberg P."/>
            <person name="Vahala J."/>
            <person name="Wall K."/>
            <person name="Wessler S."/>
            <person name="Yang G."/>
            <person name="Yin T."/>
            <person name="Douglas C."/>
            <person name="Marra M."/>
            <person name="Sandberg G."/>
            <person name="Van de Peer Y."/>
            <person name="Rokhsar D."/>
        </authorList>
    </citation>
    <scope>NUCLEOTIDE SEQUENCE [LARGE SCALE GENOMIC DNA]</scope>
    <source>
        <strain evidence="2">cv. Nisqually</strain>
    </source>
</reference>
<evidence type="ECO:0000313" key="2">
    <source>
        <dbReference type="Proteomes" id="UP000006729"/>
    </source>
</evidence>
<keyword evidence="2" id="KW-1185">Reference proteome</keyword>
<evidence type="ECO:0000313" key="1">
    <source>
        <dbReference type="EMBL" id="RQP01208.1"/>
    </source>
</evidence>
<proteinExistence type="predicted"/>
<gene>
    <name evidence="1" type="ORF">POPTR_016G023050</name>
</gene>
<protein>
    <submittedName>
        <fullName evidence="1">Uncharacterized protein</fullName>
    </submittedName>
</protein>
<dbReference type="InParanoid" id="A0A3N7G1Y5"/>
<sequence length="29" mass="3542">MIIPIKIQMIKWRGRDHHHSANRWYGIPS</sequence>
<dbReference type="EMBL" id="CM009305">
    <property type="protein sequence ID" value="RQP01208.1"/>
    <property type="molecule type" value="Genomic_DNA"/>
</dbReference>
<name>A0A3N7G1Y5_POPTR</name>
<organism evidence="1 2">
    <name type="scientific">Populus trichocarpa</name>
    <name type="common">Western balsam poplar</name>
    <name type="synonym">Populus balsamifera subsp. trichocarpa</name>
    <dbReference type="NCBI Taxonomy" id="3694"/>
    <lineage>
        <taxon>Eukaryota</taxon>
        <taxon>Viridiplantae</taxon>
        <taxon>Streptophyta</taxon>
        <taxon>Embryophyta</taxon>
        <taxon>Tracheophyta</taxon>
        <taxon>Spermatophyta</taxon>
        <taxon>Magnoliopsida</taxon>
        <taxon>eudicotyledons</taxon>
        <taxon>Gunneridae</taxon>
        <taxon>Pentapetalae</taxon>
        <taxon>rosids</taxon>
        <taxon>fabids</taxon>
        <taxon>Malpighiales</taxon>
        <taxon>Salicaceae</taxon>
        <taxon>Saliceae</taxon>
        <taxon>Populus</taxon>
    </lineage>
</organism>